<sequence length="82" mass="8762">MSGGKVGSEHTIVTAEVRVEEQDGSDGCGAVHFQAGTETFNGFDLKLCDFADKGREFGLCFLNAVKGIVPFQCVRYICGCHG</sequence>
<organism evidence="1 2">
    <name type="scientific">Wickerhamomyces pijperi</name>
    <name type="common">Yeast</name>
    <name type="synonym">Pichia pijperi</name>
    <dbReference type="NCBI Taxonomy" id="599730"/>
    <lineage>
        <taxon>Eukaryota</taxon>
        <taxon>Fungi</taxon>
        <taxon>Dikarya</taxon>
        <taxon>Ascomycota</taxon>
        <taxon>Saccharomycotina</taxon>
        <taxon>Saccharomycetes</taxon>
        <taxon>Phaffomycetales</taxon>
        <taxon>Wickerhamomycetaceae</taxon>
        <taxon>Wickerhamomyces</taxon>
    </lineage>
</organism>
<comment type="caution">
    <text evidence="1">The sequence shown here is derived from an EMBL/GenBank/DDBJ whole genome shotgun (WGS) entry which is preliminary data.</text>
</comment>
<evidence type="ECO:0000313" key="1">
    <source>
        <dbReference type="EMBL" id="KAH3688445.1"/>
    </source>
</evidence>
<reference evidence="1" key="2">
    <citation type="submission" date="2021-01" db="EMBL/GenBank/DDBJ databases">
        <authorList>
            <person name="Schikora-Tamarit M.A."/>
        </authorList>
    </citation>
    <scope>NUCLEOTIDE SEQUENCE</scope>
    <source>
        <strain evidence="1">CBS2887</strain>
    </source>
</reference>
<dbReference type="AlphaFoldDB" id="A0A9P8TRS1"/>
<reference evidence="1" key="1">
    <citation type="journal article" date="2021" name="Open Biol.">
        <title>Shared evolutionary footprints suggest mitochondrial oxidative damage underlies multiple complex I losses in fungi.</title>
        <authorList>
            <person name="Schikora-Tamarit M.A."/>
            <person name="Marcet-Houben M."/>
            <person name="Nosek J."/>
            <person name="Gabaldon T."/>
        </authorList>
    </citation>
    <scope>NUCLEOTIDE SEQUENCE</scope>
    <source>
        <strain evidence="1">CBS2887</strain>
    </source>
</reference>
<gene>
    <name evidence="1" type="ORF">WICPIJ_000584</name>
</gene>
<accession>A0A9P8TRS1</accession>
<dbReference type="Proteomes" id="UP000774326">
    <property type="component" value="Unassembled WGS sequence"/>
</dbReference>
<proteinExistence type="predicted"/>
<keyword evidence="2" id="KW-1185">Reference proteome</keyword>
<name>A0A9P8TRS1_WICPI</name>
<protein>
    <submittedName>
        <fullName evidence="1">Uncharacterized protein</fullName>
    </submittedName>
</protein>
<dbReference type="EMBL" id="JAEUBG010000347">
    <property type="protein sequence ID" value="KAH3688445.1"/>
    <property type="molecule type" value="Genomic_DNA"/>
</dbReference>
<evidence type="ECO:0000313" key="2">
    <source>
        <dbReference type="Proteomes" id="UP000774326"/>
    </source>
</evidence>